<dbReference type="PANTHER" id="PTHR12110">
    <property type="entry name" value="HYDROXYPYRUVATE ISOMERASE"/>
    <property type="match status" value="1"/>
</dbReference>
<protein>
    <submittedName>
        <fullName evidence="3">Metabolite traffic protein EboE</fullName>
    </submittedName>
</protein>
<feature type="domain" description="Xylose isomerase-like TIM barrel" evidence="2">
    <location>
        <begin position="49"/>
        <end position="255"/>
    </location>
</feature>
<keyword evidence="1" id="KW-0119">Carbohydrate metabolism</keyword>
<dbReference type="Proteomes" id="UP001595955">
    <property type="component" value="Unassembled WGS sequence"/>
</dbReference>
<comment type="caution">
    <text evidence="3">The sequence shown here is derived from an EMBL/GenBank/DDBJ whole genome shotgun (WGS) entry which is preliminary data.</text>
</comment>
<evidence type="ECO:0000259" key="2">
    <source>
        <dbReference type="Pfam" id="PF01261"/>
    </source>
</evidence>
<dbReference type="Gene3D" id="3.20.20.150">
    <property type="entry name" value="Divalent-metal-dependent TIM barrel enzymes"/>
    <property type="match status" value="1"/>
</dbReference>
<dbReference type="Pfam" id="PF01261">
    <property type="entry name" value="AP_endonuc_2"/>
    <property type="match status" value="1"/>
</dbReference>
<dbReference type="InterPro" id="IPR013022">
    <property type="entry name" value="Xyl_isomerase-like_TIM-brl"/>
</dbReference>
<dbReference type="EMBL" id="JBHSGF010000001">
    <property type="protein sequence ID" value="MFC4553835.1"/>
    <property type="molecule type" value="Genomic_DNA"/>
</dbReference>
<dbReference type="InterPro" id="IPR036237">
    <property type="entry name" value="Xyl_isomerase-like_sf"/>
</dbReference>
<dbReference type="NCBIfam" id="NF035939">
    <property type="entry name" value="TIM_EboE"/>
    <property type="match status" value="1"/>
</dbReference>
<organism evidence="3 4">
    <name type="scientific">Georgenia faecalis</name>
    <dbReference type="NCBI Taxonomy" id="2483799"/>
    <lineage>
        <taxon>Bacteria</taxon>
        <taxon>Bacillati</taxon>
        <taxon>Actinomycetota</taxon>
        <taxon>Actinomycetes</taxon>
        <taxon>Micrococcales</taxon>
        <taxon>Bogoriellaceae</taxon>
        <taxon>Georgenia</taxon>
    </lineage>
</organism>
<dbReference type="PROSITE" id="PS00730">
    <property type="entry name" value="AP_NUCLEASE_F2_2"/>
    <property type="match status" value="1"/>
</dbReference>
<evidence type="ECO:0000256" key="1">
    <source>
        <dbReference type="ARBA" id="ARBA00023277"/>
    </source>
</evidence>
<evidence type="ECO:0000313" key="4">
    <source>
        <dbReference type="Proteomes" id="UP001595955"/>
    </source>
</evidence>
<name>A0ABV9D537_9MICO</name>
<dbReference type="InterPro" id="IPR018246">
    <property type="entry name" value="AP_endonuc_F2_Zn_BS"/>
</dbReference>
<keyword evidence="4" id="KW-1185">Reference proteome</keyword>
<accession>A0ABV9D537</accession>
<reference evidence="4" key="1">
    <citation type="journal article" date="2019" name="Int. J. Syst. Evol. Microbiol.">
        <title>The Global Catalogue of Microorganisms (GCM) 10K type strain sequencing project: providing services to taxonomists for standard genome sequencing and annotation.</title>
        <authorList>
            <consortium name="The Broad Institute Genomics Platform"/>
            <consortium name="The Broad Institute Genome Sequencing Center for Infectious Disease"/>
            <person name="Wu L."/>
            <person name="Ma J."/>
        </authorList>
    </citation>
    <scope>NUCLEOTIDE SEQUENCE [LARGE SCALE GENOMIC DNA]</scope>
    <source>
        <strain evidence="4">JCM 3369</strain>
    </source>
</reference>
<proteinExistence type="predicted"/>
<dbReference type="InterPro" id="IPR050312">
    <property type="entry name" value="IolE/XylAMocC-like"/>
</dbReference>
<dbReference type="SUPFAM" id="SSF51658">
    <property type="entry name" value="Xylose isomerase-like"/>
    <property type="match status" value="1"/>
</dbReference>
<dbReference type="RefSeq" id="WP_122823072.1">
    <property type="nucleotide sequence ID" value="NZ_CP033325.1"/>
</dbReference>
<sequence>MRFRHPDGTVVHLAYCTNVHPAEDVDGLVAQLARYAAPVRAALGVDRLGLGLWLPAEAAAHLAGSPREVARLRSALARAGAEVVTLNAFPYASFHAPEVKQRVYHPDWTEEARLAYTLDCAEVLAALLPDDAARGSISTVPLAWRTPWSDERHTRARATLDRLADGLARVEARTGRRVRVGLEPEPGCIVETAADAARLLAGLDPDRLGVCLDTCHMATAFEDPTEALAALDGVGLAVVKAQLASAVHVADPTAPETRTALGTFAEDRFLHQVREHDGGRVLAVDDLPEALTGAELAGDGPWRVHFHVPVHDAPDAPLEGTADYLRDAARALVGGPRALTDHLEVETYTWSVLPEHLRPADDDGLVAGLAAELRWAHDRLTELGLEAL</sequence>
<gene>
    <name evidence="3" type="primary">eboE</name>
    <name evidence="3" type="ORF">ACFO3F_01120</name>
</gene>
<dbReference type="PANTHER" id="PTHR12110:SF41">
    <property type="entry name" value="INOSOSE DEHYDRATASE"/>
    <property type="match status" value="1"/>
</dbReference>
<evidence type="ECO:0000313" key="3">
    <source>
        <dbReference type="EMBL" id="MFC4553835.1"/>
    </source>
</evidence>